<dbReference type="InterPro" id="IPR003591">
    <property type="entry name" value="Leu-rich_rpt_typical-subtyp"/>
</dbReference>
<evidence type="ECO:0000256" key="16">
    <source>
        <dbReference type="ARBA" id="ARBA00022989"/>
    </source>
</evidence>
<evidence type="ECO:0000256" key="11">
    <source>
        <dbReference type="ARBA" id="ARBA00022729"/>
    </source>
</evidence>
<name>G7KGY2_MEDTR</name>
<evidence type="ECO:0000313" key="27">
    <source>
        <dbReference type="EMBL" id="RHN57110.1"/>
    </source>
</evidence>
<sequence length="1009" mass="110310">MRNSMMFLFCFASQMLVYYFIPSTAAALSLSSQTDKLALKEKLTNGVPDSLPSWNESLHFCEWQGVTCGRRHMRVSALHLENQTLGGTLGPSLGNLTFIRRLKLRNVNLHGEIPSQVGRLKRLHLLDLSDNNLHGEVPMELSNCTTIKGIFLGINRLTGRIPKWFGSMMQLTQLNLVANNLVGTIPSSMGNVSSLQNISLGQNHLKGRIPCSLGMLSSLKMLILHSNNLSGEIPHSLYNLSNIQVFDLGLNNLSGSLPTNLNLVFPNLIAFLVSTNQISGPFPFSVSNLTELKMFDISYNSLHGTIPLTLGRLNKLEWFNIGGVNFGNGGAHDLDFLSSLTNCTQLSMIYLFNNNFGGVLPNLIGNFSTHLRLLHMESNQIHGVIPETIGQLIDLTVLEISNNLFEGTIPESIGKLKNLGILGLDGNKLSGKIPIVIGNLTVLSELGLSSNKLEGSIPFTIRNCTKLQKLYFYSNNLSGDIPNQTFGYLDGLIYLGLANNSLTGPIPSEFGNLKQLSQLYLGLNKLSGEIPRELASCLALTVLGLGGNFFHGSIPLFLGSSLRSLEILDLSGNNFSSIIPSELENLTFLNTLDLSFNNLYGEVPTRGVFSKISAISLTGNKNLCGGIPQLKLPPCLKVPAKKHKRTPKKKLILISVIGGVVISVIAFTIVHFLTRKPKRLSSSPSLINGSLRVTYGELHEATNGFSSSNLVGTGSFGSVYKGSILYFEKPIAVKVLNLETRGAAKSFIAECNALGKMKHRNLVKILTCCSSVDYNGEDFKAIVFEFMPSGNLENLLHGNEDHESRNLNLNFTQRLDIALDVAHALDYLHNDTEQVVVHCDVKPSNVLLDDDGVAHLGDFGLARFLHGATEYSSKNQVISSTIKGTIGYIPPENGSGGMVSPQGDIYSYGILLLEMLTGKRPTDNIFCENLSLHKFCKMKIPEGILDIVDPCLLVSFVEDQTKVVESSIKECLVMFANIGIACSEEFPTQRMLTKDIIVKLLEIKQKLPC</sequence>
<evidence type="ECO:0000256" key="4">
    <source>
        <dbReference type="ARBA" id="ARBA00012513"/>
    </source>
</evidence>
<dbReference type="SMART" id="SM00220">
    <property type="entry name" value="S_TKc"/>
    <property type="match status" value="1"/>
</dbReference>
<feature type="binding site" evidence="22">
    <location>
        <position position="734"/>
    </location>
    <ligand>
        <name>ATP</name>
        <dbReference type="ChEBI" id="CHEBI:30616"/>
    </ligand>
</feature>
<evidence type="ECO:0000256" key="7">
    <source>
        <dbReference type="ARBA" id="ARBA00022553"/>
    </source>
</evidence>
<proteinExistence type="inferred from homology"/>
<dbReference type="Pfam" id="PF08263">
    <property type="entry name" value="LRRNT_2"/>
    <property type="match status" value="1"/>
</dbReference>
<keyword evidence="10 23" id="KW-0812">Transmembrane</keyword>
<dbReference type="GO" id="GO:0009755">
    <property type="term" value="P:hormone-mediated signaling pathway"/>
    <property type="evidence" value="ECO:0000318"/>
    <property type="project" value="GO_Central"/>
</dbReference>
<evidence type="ECO:0000313" key="28">
    <source>
        <dbReference type="EnsemblPlants" id="AES99564"/>
    </source>
</evidence>
<dbReference type="GO" id="GO:0038023">
    <property type="term" value="F:signaling receptor activity"/>
    <property type="evidence" value="ECO:0000318"/>
    <property type="project" value="GO_Central"/>
</dbReference>
<dbReference type="InterPro" id="IPR017441">
    <property type="entry name" value="Protein_kinase_ATP_BS"/>
</dbReference>
<evidence type="ECO:0000256" key="19">
    <source>
        <dbReference type="ARBA" id="ARBA00023180"/>
    </source>
</evidence>
<evidence type="ECO:0000256" key="5">
    <source>
        <dbReference type="ARBA" id="ARBA00022475"/>
    </source>
</evidence>
<keyword evidence="6" id="KW-0723">Serine/threonine-protein kinase</keyword>
<keyword evidence="9 27" id="KW-0808">Transferase</keyword>
<dbReference type="InterPro" id="IPR013210">
    <property type="entry name" value="LRR_N_plant-typ"/>
</dbReference>
<dbReference type="GO" id="GO:0005886">
    <property type="term" value="C:plasma membrane"/>
    <property type="evidence" value="ECO:0000318"/>
    <property type="project" value="GO_Central"/>
</dbReference>
<dbReference type="FunFam" id="3.30.200.20:FF:000432">
    <property type="entry name" value="LRR receptor-like serine/threonine-protein kinase EFR"/>
    <property type="match status" value="1"/>
</dbReference>
<dbReference type="OMA" id="NCKDMSK"/>
<gene>
    <name evidence="28" type="primary">11426548</name>
    <name evidence="26" type="ordered locus">MTR_5g082290</name>
    <name evidence="27" type="ORF">MtrunA17_Chr5g0436861</name>
</gene>
<reference evidence="26 29" key="1">
    <citation type="journal article" date="2011" name="Nature">
        <title>The Medicago genome provides insight into the evolution of rhizobial symbioses.</title>
        <authorList>
            <person name="Young N.D."/>
            <person name="Debelle F."/>
            <person name="Oldroyd G.E."/>
            <person name="Geurts R."/>
            <person name="Cannon S.B."/>
            <person name="Udvardi M.K."/>
            <person name="Benedito V.A."/>
            <person name="Mayer K.F."/>
            <person name="Gouzy J."/>
            <person name="Schoof H."/>
            <person name="Van de Peer Y."/>
            <person name="Proost S."/>
            <person name="Cook D.R."/>
            <person name="Meyers B.C."/>
            <person name="Spannagl M."/>
            <person name="Cheung F."/>
            <person name="De Mita S."/>
            <person name="Krishnakumar V."/>
            <person name="Gundlach H."/>
            <person name="Zhou S."/>
            <person name="Mudge J."/>
            <person name="Bharti A.K."/>
            <person name="Murray J.D."/>
            <person name="Naoumkina M.A."/>
            <person name="Rosen B."/>
            <person name="Silverstein K.A."/>
            <person name="Tang H."/>
            <person name="Rombauts S."/>
            <person name="Zhao P.X."/>
            <person name="Zhou P."/>
            <person name="Barbe V."/>
            <person name="Bardou P."/>
            <person name="Bechner M."/>
            <person name="Bellec A."/>
            <person name="Berger A."/>
            <person name="Berges H."/>
            <person name="Bidwell S."/>
            <person name="Bisseling T."/>
            <person name="Choisne N."/>
            <person name="Couloux A."/>
            <person name="Denny R."/>
            <person name="Deshpande S."/>
            <person name="Dai X."/>
            <person name="Doyle J.J."/>
            <person name="Dudez A.M."/>
            <person name="Farmer A.D."/>
            <person name="Fouteau S."/>
            <person name="Franken C."/>
            <person name="Gibelin C."/>
            <person name="Gish J."/>
            <person name="Goldstein S."/>
            <person name="Gonzalez A.J."/>
            <person name="Green P.J."/>
            <person name="Hallab A."/>
            <person name="Hartog M."/>
            <person name="Hua A."/>
            <person name="Humphray S.J."/>
            <person name="Jeong D.H."/>
            <person name="Jing Y."/>
            <person name="Jocker A."/>
            <person name="Kenton S.M."/>
            <person name="Kim D.J."/>
            <person name="Klee K."/>
            <person name="Lai H."/>
            <person name="Lang C."/>
            <person name="Lin S."/>
            <person name="Macmil S.L."/>
            <person name="Magdelenat G."/>
            <person name="Matthews L."/>
            <person name="McCorrison J."/>
            <person name="Monaghan E.L."/>
            <person name="Mun J.H."/>
            <person name="Najar F.Z."/>
            <person name="Nicholson C."/>
            <person name="Noirot C."/>
            <person name="O'Bleness M."/>
            <person name="Paule C.R."/>
            <person name="Poulain J."/>
            <person name="Prion F."/>
            <person name="Qin B."/>
            <person name="Qu C."/>
            <person name="Retzel E.F."/>
            <person name="Riddle C."/>
            <person name="Sallet E."/>
            <person name="Samain S."/>
            <person name="Samson N."/>
            <person name="Sanders I."/>
            <person name="Saurat O."/>
            <person name="Scarpelli C."/>
            <person name="Schiex T."/>
            <person name="Segurens B."/>
            <person name="Severin A.J."/>
            <person name="Sherrier D.J."/>
            <person name="Shi R."/>
            <person name="Sims S."/>
            <person name="Singer S.R."/>
            <person name="Sinharoy S."/>
            <person name="Sterck L."/>
            <person name="Viollet A."/>
            <person name="Wang B.B."/>
            <person name="Wang K."/>
            <person name="Wang M."/>
            <person name="Wang X."/>
            <person name="Warfsmann J."/>
            <person name="Weissenbach J."/>
            <person name="White D.D."/>
            <person name="White J.D."/>
            <person name="Wiley G.B."/>
            <person name="Wincker P."/>
            <person name="Xing Y."/>
            <person name="Yang L."/>
            <person name="Yao Z."/>
            <person name="Ying F."/>
            <person name="Zhai J."/>
            <person name="Zhou L."/>
            <person name="Zuber A."/>
            <person name="Denarie J."/>
            <person name="Dixon R.A."/>
            <person name="May G.D."/>
            <person name="Schwartz D.C."/>
            <person name="Rogers J."/>
            <person name="Quetier F."/>
            <person name="Town C.D."/>
            <person name="Roe B.A."/>
        </authorList>
    </citation>
    <scope>NUCLEOTIDE SEQUENCE [LARGE SCALE GENOMIC DNA]</scope>
    <source>
        <strain evidence="26">A17</strain>
        <strain evidence="28 29">cv. Jemalong A17</strain>
    </source>
</reference>
<feature type="transmembrane region" description="Helical" evidence="23">
    <location>
        <begin position="538"/>
        <end position="558"/>
    </location>
</feature>
<dbReference type="FunFam" id="3.80.10.10:FF:000095">
    <property type="entry name" value="LRR receptor-like serine/threonine-protein kinase GSO1"/>
    <property type="match status" value="1"/>
</dbReference>
<evidence type="ECO:0000256" key="1">
    <source>
        <dbReference type="ARBA" id="ARBA00004162"/>
    </source>
</evidence>
<evidence type="ECO:0000256" key="17">
    <source>
        <dbReference type="ARBA" id="ARBA00023136"/>
    </source>
</evidence>
<dbReference type="Gramene" id="rna32609">
    <property type="protein sequence ID" value="RHN57110.1"/>
    <property type="gene ID" value="gene32609"/>
</dbReference>
<dbReference type="GO" id="GO:0005524">
    <property type="term" value="F:ATP binding"/>
    <property type="evidence" value="ECO:0007669"/>
    <property type="project" value="UniProtKB-UniRule"/>
</dbReference>
<evidence type="ECO:0000256" key="10">
    <source>
        <dbReference type="ARBA" id="ARBA00022692"/>
    </source>
</evidence>
<dbReference type="PANTHER" id="PTHR27008:SF596">
    <property type="entry name" value="OS02G0215500 PROTEIN"/>
    <property type="match status" value="1"/>
</dbReference>
<reference evidence="26 29" key="2">
    <citation type="journal article" date="2014" name="BMC Genomics">
        <title>An improved genome release (version Mt4.0) for the model legume Medicago truncatula.</title>
        <authorList>
            <person name="Tang H."/>
            <person name="Krishnakumar V."/>
            <person name="Bidwell S."/>
            <person name="Rosen B."/>
            <person name="Chan A."/>
            <person name="Zhou S."/>
            <person name="Gentzbittel L."/>
            <person name="Childs K.L."/>
            <person name="Yandell M."/>
            <person name="Gundlach H."/>
            <person name="Mayer K.F."/>
            <person name="Schwartz D.C."/>
            <person name="Town C.D."/>
        </authorList>
    </citation>
    <scope>GENOME REANNOTATION</scope>
    <source>
        <strain evidence="28 29">cv. Jemalong A17</strain>
    </source>
</reference>
<evidence type="ECO:0000256" key="13">
    <source>
        <dbReference type="ARBA" id="ARBA00022741"/>
    </source>
</evidence>
<dbReference type="PROSITE" id="PS50011">
    <property type="entry name" value="PROTEIN_KINASE_DOM"/>
    <property type="match status" value="1"/>
</dbReference>
<keyword evidence="5" id="KW-1003">Cell membrane</keyword>
<evidence type="ECO:0000256" key="24">
    <source>
        <dbReference type="SAM" id="SignalP"/>
    </source>
</evidence>
<dbReference type="Gene3D" id="3.30.200.20">
    <property type="entry name" value="Phosphorylase Kinase, domain 1"/>
    <property type="match status" value="1"/>
</dbReference>
<evidence type="ECO:0000256" key="20">
    <source>
        <dbReference type="ARBA" id="ARBA00047899"/>
    </source>
</evidence>
<dbReference type="HOGENOM" id="CLU_000288_22_0_1"/>
<protein>
    <recommendedName>
        <fullName evidence="4">non-specific serine/threonine protein kinase</fullName>
        <ecNumber evidence="4">2.7.11.1</ecNumber>
    </recommendedName>
</protein>
<keyword evidence="7" id="KW-0597">Phosphoprotein</keyword>
<keyword evidence="12" id="KW-0677">Repeat</keyword>
<dbReference type="EMBL" id="PSQE01000005">
    <property type="protein sequence ID" value="RHN57110.1"/>
    <property type="molecule type" value="Genomic_DNA"/>
</dbReference>
<dbReference type="GO" id="GO:0004674">
    <property type="term" value="F:protein serine/threonine kinase activity"/>
    <property type="evidence" value="ECO:0007669"/>
    <property type="project" value="UniProtKB-KW"/>
</dbReference>
<dbReference type="Gene3D" id="3.80.10.10">
    <property type="entry name" value="Ribonuclease Inhibitor"/>
    <property type="match status" value="4"/>
</dbReference>
<accession>G7KGY2</accession>
<evidence type="ECO:0000313" key="26">
    <source>
        <dbReference type="EMBL" id="AES99564.1"/>
    </source>
</evidence>
<evidence type="ECO:0000313" key="29">
    <source>
        <dbReference type="Proteomes" id="UP000002051"/>
    </source>
</evidence>
<keyword evidence="16 23" id="KW-1133">Transmembrane helix</keyword>
<feature type="signal peptide" evidence="24">
    <location>
        <begin position="1"/>
        <end position="27"/>
    </location>
</feature>
<dbReference type="InterPro" id="IPR011009">
    <property type="entry name" value="Kinase-like_dom_sf"/>
</dbReference>
<dbReference type="OrthoDB" id="676979at2759"/>
<dbReference type="PANTHER" id="PTHR27008">
    <property type="entry name" value="OS04G0122200 PROTEIN"/>
    <property type="match status" value="1"/>
</dbReference>
<dbReference type="EC" id="2.7.11.1" evidence="4"/>
<keyword evidence="18 26" id="KW-0675">Receptor</keyword>
<keyword evidence="8" id="KW-0433">Leucine-rich repeat</keyword>
<evidence type="ECO:0000256" key="2">
    <source>
        <dbReference type="ARBA" id="ARBA00004479"/>
    </source>
</evidence>
<dbReference type="KEGG" id="mtr:11426548"/>
<dbReference type="PROSITE" id="PS51450">
    <property type="entry name" value="LRR"/>
    <property type="match status" value="1"/>
</dbReference>
<dbReference type="AlphaFoldDB" id="G7KGY2"/>
<evidence type="ECO:0000256" key="18">
    <source>
        <dbReference type="ARBA" id="ARBA00023170"/>
    </source>
</evidence>
<evidence type="ECO:0000256" key="14">
    <source>
        <dbReference type="ARBA" id="ARBA00022777"/>
    </source>
</evidence>
<reference evidence="28" key="3">
    <citation type="submission" date="2015-04" db="UniProtKB">
        <authorList>
            <consortium name="EnsemblPlants"/>
        </authorList>
    </citation>
    <scope>IDENTIFICATION</scope>
    <source>
        <strain evidence="28">cv. Jemalong A17</strain>
    </source>
</reference>
<dbReference type="Gene3D" id="1.10.510.10">
    <property type="entry name" value="Transferase(Phosphotransferase) domain 1"/>
    <property type="match status" value="1"/>
</dbReference>
<keyword evidence="14 26" id="KW-0418">Kinase</keyword>
<dbReference type="SUPFAM" id="SSF56112">
    <property type="entry name" value="Protein kinase-like (PK-like)"/>
    <property type="match status" value="1"/>
</dbReference>
<dbReference type="InterPro" id="IPR001611">
    <property type="entry name" value="Leu-rich_rpt"/>
</dbReference>
<comment type="subcellular location">
    <subcellularLocation>
        <location evidence="1">Cell membrane</location>
        <topology evidence="1">Single-pass membrane protein</topology>
    </subcellularLocation>
    <subcellularLocation>
        <location evidence="2">Membrane</location>
        <topology evidence="2">Single-pass type I membrane protein</topology>
    </subcellularLocation>
</comment>
<keyword evidence="15 22" id="KW-0067">ATP-binding</keyword>
<evidence type="ECO:0000256" key="21">
    <source>
        <dbReference type="ARBA" id="ARBA00048679"/>
    </source>
</evidence>
<keyword evidence="17 23" id="KW-0472">Membrane</keyword>
<evidence type="ECO:0000259" key="25">
    <source>
        <dbReference type="PROSITE" id="PS50011"/>
    </source>
</evidence>
<comment type="catalytic activity">
    <reaction evidence="21">
        <text>L-seryl-[protein] + ATP = O-phospho-L-seryl-[protein] + ADP + H(+)</text>
        <dbReference type="Rhea" id="RHEA:17989"/>
        <dbReference type="Rhea" id="RHEA-COMP:9863"/>
        <dbReference type="Rhea" id="RHEA-COMP:11604"/>
        <dbReference type="ChEBI" id="CHEBI:15378"/>
        <dbReference type="ChEBI" id="CHEBI:29999"/>
        <dbReference type="ChEBI" id="CHEBI:30616"/>
        <dbReference type="ChEBI" id="CHEBI:83421"/>
        <dbReference type="ChEBI" id="CHEBI:456216"/>
        <dbReference type="EC" id="2.7.11.1"/>
    </reaction>
</comment>
<dbReference type="FunFam" id="3.80.10.10:FF:000288">
    <property type="entry name" value="LRR receptor-like serine/threonine-protein kinase EFR"/>
    <property type="match status" value="1"/>
</dbReference>
<comment type="catalytic activity">
    <reaction evidence="20">
        <text>L-threonyl-[protein] + ATP = O-phospho-L-threonyl-[protein] + ADP + H(+)</text>
        <dbReference type="Rhea" id="RHEA:46608"/>
        <dbReference type="Rhea" id="RHEA-COMP:11060"/>
        <dbReference type="Rhea" id="RHEA-COMP:11605"/>
        <dbReference type="ChEBI" id="CHEBI:15378"/>
        <dbReference type="ChEBI" id="CHEBI:30013"/>
        <dbReference type="ChEBI" id="CHEBI:30616"/>
        <dbReference type="ChEBI" id="CHEBI:61977"/>
        <dbReference type="ChEBI" id="CHEBI:456216"/>
        <dbReference type="EC" id="2.7.11.1"/>
    </reaction>
</comment>
<dbReference type="PaxDb" id="3880-AES99564"/>
<keyword evidence="13 22" id="KW-0547">Nucleotide-binding</keyword>
<evidence type="ECO:0000256" key="22">
    <source>
        <dbReference type="PROSITE-ProRule" id="PRU10141"/>
    </source>
</evidence>
<evidence type="ECO:0000256" key="15">
    <source>
        <dbReference type="ARBA" id="ARBA00022840"/>
    </source>
</evidence>
<keyword evidence="11 24" id="KW-0732">Signal</keyword>
<evidence type="ECO:0000256" key="12">
    <source>
        <dbReference type="ARBA" id="ARBA00022737"/>
    </source>
</evidence>
<dbReference type="InterPro" id="IPR032675">
    <property type="entry name" value="LRR_dom_sf"/>
</dbReference>
<dbReference type="Pfam" id="PF00069">
    <property type="entry name" value="Pkinase"/>
    <property type="match status" value="1"/>
</dbReference>
<dbReference type="InterPro" id="IPR000719">
    <property type="entry name" value="Prot_kinase_dom"/>
</dbReference>
<evidence type="ECO:0000256" key="23">
    <source>
        <dbReference type="SAM" id="Phobius"/>
    </source>
</evidence>
<keyword evidence="29" id="KW-1185">Reference proteome</keyword>
<comment type="similarity">
    <text evidence="3">Belongs to the protein kinase superfamily. Ser/Thr protein kinase family.</text>
</comment>
<dbReference type="Pfam" id="PF13855">
    <property type="entry name" value="LRR_8"/>
    <property type="match status" value="2"/>
</dbReference>
<feature type="transmembrane region" description="Helical" evidence="23">
    <location>
        <begin position="651"/>
        <end position="673"/>
    </location>
</feature>
<keyword evidence="19" id="KW-0325">Glycoprotein</keyword>
<dbReference type="PROSITE" id="PS00107">
    <property type="entry name" value="PROTEIN_KINASE_ATP"/>
    <property type="match status" value="1"/>
</dbReference>
<evidence type="ECO:0000256" key="9">
    <source>
        <dbReference type="ARBA" id="ARBA00022679"/>
    </source>
</evidence>
<evidence type="ECO:0000256" key="3">
    <source>
        <dbReference type="ARBA" id="ARBA00008684"/>
    </source>
</evidence>
<evidence type="ECO:0000256" key="6">
    <source>
        <dbReference type="ARBA" id="ARBA00022527"/>
    </source>
</evidence>
<reference evidence="27" key="4">
    <citation type="journal article" date="2018" name="Nat. Plants">
        <title>Whole-genome landscape of Medicago truncatula symbiotic genes.</title>
        <authorList>
            <person name="Pecrix Y."/>
            <person name="Gamas P."/>
            <person name="Carrere S."/>
        </authorList>
    </citation>
    <scope>NUCLEOTIDE SEQUENCE</scope>
    <source>
        <tissue evidence="27">Leaves</tissue>
    </source>
</reference>
<dbReference type="Proteomes" id="UP000002051">
    <property type="component" value="Chromosome 5"/>
</dbReference>
<feature type="chain" id="PRO_5014573620" description="non-specific serine/threonine protein kinase" evidence="24">
    <location>
        <begin position="28"/>
        <end position="1009"/>
    </location>
</feature>
<dbReference type="EnsemblPlants" id="AES99564">
    <property type="protein sequence ID" value="AES99564"/>
    <property type="gene ID" value="MTR_5g082290"/>
</dbReference>
<organism evidence="26 29">
    <name type="scientific">Medicago truncatula</name>
    <name type="common">Barrel medic</name>
    <name type="synonym">Medicago tribuloides</name>
    <dbReference type="NCBI Taxonomy" id="3880"/>
    <lineage>
        <taxon>Eukaryota</taxon>
        <taxon>Viridiplantae</taxon>
        <taxon>Streptophyta</taxon>
        <taxon>Embryophyta</taxon>
        <taxon>Tracheophyta</taxon>
        <taxon>Spermatophyta</taxon>
        <taxon>Magnoliopsida</taxon>
        <taxon>eudicotyledons</taxon>
        <taxon>Gunneridae</taxon>
        <taxon>Pentapetalae</taxon>
        <taxon>rosids</taxon>
        <taxon>fabids</taxon>
        <taxon>Fabales</taxon>
        <taxon>Fabaceae</taxon>
        <taxon>Papilionoideae</taxon>
        <taxon>50 kb inversion clade</taxon>
        <taxon>NPAAA clade</taxon>
        <taxon>Hologalegina</taxon>
        <taxon>IRL clade</taxon>
        <taxon>Trifolieae</taxon>
        <taxon>Medicago</taxon>
    </lineage>
</organism>
<dbReference type="Proteomes" id="UP000265566">
    <property type="component" value="Chromosome 5"/>
</dbReference>
<dbReference type="Pfam" id="PF00560">
    <property type="entry name" value="LRR_1"/>
    <property type="match status" value="3"/>
</dbReference>
<evidence type="ECO:0000256" key="8">
    <source>
        <dbReference type="ARBA" id="ARBA00022614"/>
    </source>
</evidence>
<dbReference type="SUPFAM" id="SSF52058">
    <property type="entry name" value="L domain-like"/>
    <property type="match status" value="2"/>
</dbReference>
<dbReference type="eggNOG" id="ENOG502QPYS">
    <property type="taxonomic scope" value="Eukaryota"/>
</dbReference>
<dbReference type="InterPro" id="IPR051809">
    <property type="entry name" value="Plant_receptor-like_S/T_kinase"/>
</dbReference>
<dbReference type="FunFam" id="1.10.510.10:FF:000358">
    <property type="entry name" value="Putative leucine-rich repeat receptor-like serine/threonine-protein kinase"/>
    <property type="match status" value="1"/>
</dbReference>
<feature type="domain" description="Protein kinase" evidence="25">
    <location>
        <begin position="705"/>
        <end position="975"/>
    </location>
</feature>
<dbReference type="EMBL" id="CM001221">
    <property type="protein sequence ID" value="AES99564.1"/>
    <property type="molecule type" value="Genomic_DNA"/>
</dbReference>
<dbReference type="InterPro" id="IPR008271">
    <property type="entry name" value="Ser/Thr_kinase_AS"/>
</dbReference>
<dbReference type="SMART" id="SM00369">
    <property type="entry name" value="LRR_TYP"/>
    <property type="match status" value="8"/>
</dbReference>
<dbReference type="PROSITE" id="PS00108">
    <property type="entry name" value="PROTEIN_KINASE_ST"/>
    <property type="match status" value="1"/>
</dbReference>